<accession>A0A0C3N965</accession>
<keyword evidence="3" id="KW-0378">Hydrolase</keyword>
<dbReference type="PANTHER" id="PTHR37833">
    <property type="entry name" value="LIPOPROTEIN-RELATED"/>
    <property type="match status" value="1"/>
</dbReference>
<keyword evidence="4" id="KW-0812">Transmembrane</keyword>
<dbReference type="RefSeq" id="WP_041504549.1">
    <property type="nucleotide sequence ID" value="NZ_JPIT01000039.1"/>
</dbReference>
<evidence type="ECO:0000313" key="8">
    <source>
        <dbReference type="Proteomes" id="UP000031980"/>
    </source>
</evidence>
<dbReference type="Pfam" id="PF07610">
    <property type="entry name" value="DUF1573"/>
    <property type="match status" value="1"/>
</dbReference>
<dbReference type="Gene3D" id="2.60.40.10">
    <property type="entry name" value="Immunoglobulins"/>
    <property type="match status" value="1"/>
</dbReference>
<name>A0A0C3N965_9PORP</name>
<keyword evidence="3" id="KW-0788">Thiol protease</keyword>
<keyword evidence="2" id="KW-0645">Protease</keyword>
<dbReference type="GO" id="GO:0006508">
    <property type="term" value="P:proteolysis"/>
    <property type="evidence" value="ECO:0007669"/>
    <property type="project" value="UniProtKB-KW"/>
</dbReference>
<dbReference type="Proteomes" id="UP000031980">
    <property type="component" value="Unassembled WGS sequence"/>
</dbReference>
<dbReference type="GO" id="GO:0008234">
    <property type="term" value="F:cysteine-type peptidase activity"/>
    <property type="evidence" value="ECO:0007669"/>
    <property type="project" value="UniProtKB-KW"/>
</dbReference>
<evidence type="ECO:0000313" key="7">
    <source>
        <dbReference type="Proteomes" id="UP000031937"/>
    </source>
</evidence>
<evidence type="ECO:0000256" key="2">
    <source>
        <dbReference type="ARBA" id="ARBA00022670"/>
    </source>
</evidence>
<dbReference type="InterPro" id="IPR013783">
    <property type="entry name" value="Ig-like_fold"/>
</dbReference>
<reference evidence="6 8" key="1">
    <citation type="submission" date="2014-07" db="EMBL/GenBank/DDBJ databases">
        <title>Porphyromonadaceae bacterium OUH 308042 = ATCC BAA-2681 = DSM 28342 draft genome.</title>
        <authorList>
            <person name="Sydenham T.V."/>
            <person name="Hasman H."/>
            <person name="Justensen U.S."/>
        </authorList>
    </citation>
    <scope>NUCLEOTIDE SEQUENCE [LARGE SCALE GENOMIC DNA]</scope>
    <source>
        <strain evidence="6 8">OUH 308042</strain>
    </source>
</reference>
<evidence type="ECO:0000313" key="5">
    <source>
        <dbReference type="EMBL" id="KIO42491.1"/>
    </source>
</evidence>
<keyword evidence="8" id="KW-1185">Reference proteome</keyword>
<evidence type="ECO:0000256" key="4">
    <source>
        <dbReference type="SAM" id="Phobius"/>
    </source>
</evidence>
<dbReference type="OrthoDB" id="826619at2"/>
<dbReference type="InterPro" id="IPR011467">
    <property type="entry name" value="DUF1573"/>
</dbReference>
<protein>
    <submittedName>
        <fullName evidence="6">Uncharacterized protein</fullName>
    </submittedName>
</protein>
<feature type="transmembrane region" description="Helical" evidence="4">
    <location>
        <begin position="6"/>
        <end position="23"/>
    </location>
</feature>
<keyword evidence="4" id="KW-1133">Transmembrane helix</keyword>
<gene>
    <name evidence="6" type="ORF">BA92_14525</name>
    <name evidence="5" type="ORF">IE90_14500</name>
</gene>
<dbReference type="EMBL" id="JPIU01000051">
    <property type="protein sequence ID" value="KIO42577.1"/>
    <property type="molecule type" value="Genomic_DNA"/>
</dbReference>
<sequence length="136" mass="15744">MKKKYWFIIIAVSSIVVLFFLFSEDATFDKPKQQQTAIEVNRDSVYLDTFRYSESKKTIFEIKNTGHFPLIIKKIETSCGCTDVTWNKKPLLPGKTEKIQITFTPNSLGHFSKTIRIFCNISSQTYTLRLSGFVKE</sequence>
<proteinExistence type="inferred from homology"/>
<evidence type="ECO:0000313" key="6">
    <source>
        <dbReference type="EMBL" id="KIO42577.1"/>
    </source>
</evidence>
<comment type="caution">
    <text evidence="6">The sequence shown here is derived from an EMBL/GenBank/DDBJ whole genome shotgun (WGS) entry which is preliminary data.</text>
</comment>
<organism evidence="6 8">
    <name type="scientific">Sanguibacteroides justesenii</name>
    <dbReference type="NCBI Taxonomy" id="1547597"/>
    <lineage>
        <taxon>Bacteria</taxon>
        <taxon>Pseudomonadati</taxon>
        <taxon>Bacteroidota</taxon>
        <taxon>Bacteroidia</taxon>
        <taxon>Bacteroidales</taxon>
        <taxon>Porphyromonadaceae</taxon>
        <taxon>Sanguibacteroides</taxon>
    </lineage>
</organism>
<evidence type="ECO:0000256" key="3">
    <source>
        <dbReference type="ARBA" id="ARBA00022807"/>
    </source>
</evidence>
<reference evidence="5 7" key="2">
    <citation type="submission" date="2014-07" db="EMBL/GenBank/DDBJ databases">
        <title>Porphyromonadaceae bacterium OUH 334697 = ATCC BAA-2682 = DSM 28341 draft genome.</title>
        <authorList>
            <person name="Sydenham T.V."/>
            <person name="Hasman H."/>
            <person name="Justesen U.S."/>
        </authorList>
    </citation>
    <scope>NUCLEOTIDE SEQUENCE [LARGE SCALE GENOMIC DNA]</scope>
    <source>
        <strain evidence="5 7">OUH 334697</strain>
    </source>
</reference>
<dbReference type="PANTHER" id="PTHR37833:SF1">
    <property type="entry name" value="SIGNAL PEPTIDE PROTEIN"/>
    <property type="match status" value="1"/>
</dbReference>
<dbReference type="EMBL" id="JPIT01000039">
    <property type="protein sequence ID" value="KIO42491.1"/>
    <property type="molecule type" value="Genomic_DNA"/>
</dbReference>
<dbReference type="AlphaFoldDB" id="A0A0C3N965"/>
<comment type="similarity">
    <text evidence="1">Belongs to the peptidase C25 family.</text>
</comment>
<dbReference type="Proteomes" id="UP000031937">
    <property type="component" value="Unassembled WGS sequence"/>
</dbReference>
<keyword evidence="4" id="KW-0472">Membrane</keyword>
<evidence type="ECO:0000256" key="1">
    <source>
        <dbReference type="ARBA" id="ARBA00006067"/>
    </source>
</evidence>